<dbReference type="Pfam" id="PF03704">
    <property type="entry name" value="BTAD"/>
    <property type="match status" value="1"/>
</dbReference>
<dbReference type="SUPFAM" id="SSF48452">
    <property type="entry name" value="TPR-like"/>
    <property type="match status" value="1"/>
</dbReference>
<dbReference type="InterPro" id="IPR051677">
    <property type="entry name" value="AfsR-DnrI-RedD_regulator"/>
</dbReference>
<dbReference type="InterPro" id="IPR011990">
    <property type="entry name" value="TPR-like_helical_dom_sf"/>
</dbReference>
<evidence type="ECO:0000313" key="4">
    <source>
        <dbReference type="EMBL" id="GID60167.1"/>
    </source>
</evidence>
<evidence type="ECO:0000313" key="5">
    <source>
        <dbReference type="Proteomes" id="UP000612282"/>
    </source>
</evidence>
<dbReference type="PANTHER" id="PTHR35807:SF1">
    <property type="entry name" value="TRANSCRIPTIONAL REGULATOR REDD"/>
    <property type="match status" value="1"/>
</dbReference>
<comment type="caution">
    <text evidence="4">The sequence shown here is derived from an EMBL/GenBank/DDBJ whole genome shotgun (WGS) entry which is preliminary data.</text>
</comment>
<keyword evidence="5" id="KW-1185">Reference proteome</keyword>
<reference evidence="4 5" key="1">
    <citation type="submission" date="2021-01" db="EMBL/GenBank/DDBJ databases">
        <title>Whole genome shotgun sequence of Actinoplanes couchii NBRC 106145.</title>
        <authorList>
            <person name="Komaki H."/>
            <person name="Tamura T."/>
        </authorList>
    </citation>
    <scope>NUCLEOTIDE SEQUENCE [LARGE SCALE GENOMIC DNA]</scope>
    <source>
        <strain evidence="4 5">NBRC 106145</strain>
    </source>
</reference>
<keyword evidence="1" id="KW-0805">Transcription regulation</keyword>
<evidence type="ECO:0000256" key="2">
    <source>
        <dbReference type="ARBA" id="ARBA00023163"/>
    </source>
</evidence>
<dbReference type="Gene3D" id="1.25.40.10">
    <property type="entry name" value="Tetratricopeptide repeat domain"/>
    <property type="match status" value="1"/>
</dbReference>
<keyword evidence="2" id="KW-0804">Transcription</keyword>
<name>A0ABQ3XNS4_9ACTN</name>
<gene>
    <name evidence="4" type="ORF">Aco03nite_085710</name>
</gene>
<protein>
    <recommendedName>
        <fullName evidence="3">Bacterial transcriptional activator domain-containing protein</fullName>
    </recommendedName>
</protein>
<organism evidence="4 5">
    <name type="scientific">Actinoplanes couchii</name>
    <dbReference type="NCBI Taxonomy" id="403638"/>
    <lineage>
        <taxon>Bacteria</taxon>
        <taxon>Bacillati</taxon>
        <taxon>Actinomycetota</taxon>
        <taxon>Actinomycetes</taxon>
        <taxon>Micromonosporales</taxon>
        <taxon>Micromonosporaceae</taxon>
        <taxon>Actinoplanes</taxon>
    </lineage>
</organism>
<dbReference type="EMBL" id="BOMG01000104">
    <property type="protein sequence ID" value="GID60167.1"/>
    <property type="molecule type" value="Genomic_DNA"/>
</dbReference>
<evidence type="ECO:0000256" key="1">
    <source>
        <dbReference type="ARBA" id="ARBA00023015"/>
    </source>
</evidence>
<sequence>MVSVDDLRIQLHESVQACLVTVLAAAGQQAEALATFRAVRGLLVEELGIDPGPALREAHRRILSPWSDAVDRVVQGEEREAVQSEGVLRA</sequence>
<dbReference type="InterPro" id="IPR005158">
    <property type="entry name" value="BTAD"/>
</dbReference>
<dbReference type="Proteomes" id="UP000612282">
    <property type="component" value="Unassembled WGS sequence"/>
</dbReference>
<accession>A0ABQ3XNS4</accession>
<proteinExistence type="predicted"/>
<evidence type="ECO:0000259" key="3">
    <source>
        <dbReference type="Pfam" id="PF03704"/>
    </source>
</evidence>
<feature type="domain" description="Bacterial transcriptional activator" evidence="3">
    <location>
        <begin position="11"/>
        <end position="63"/>
    </location>
</feature>
<dbReference type="PANTHER" id="PTHR35807">
    <property type="entry name" value="TRANSCRIPTIONAL REGULATOR REDD-RELATED"/>
    <property type="match status" value="1"/>
</dbReference>